<dbReference type="Proteomes" id="UP001165121">
    <property type="component" value="Unassembled WGS sequence"/>
</dbReference>
<evidence type="ECO:0000313" key="2">
    <source>
        <dbReference type="EMBL" id="GMF41068.1"/>
    </source>
</evidence>
<dbReference type="AlphaFoldDB" id="A0A9W6XM03"/>
<dbReference type="EMBL" id="BSXT01001302">
    <property type="protein sequence ID" value="GMF41068.1"/>
    <property type="molecule type" value="Genomic_DNA"/>
</dbReference>
<organism evidence="2 3">
    <name type="scientific">Phytophthora fragariaefolia</name>
    <dbReference type="NCBI Taxonomy" id="1490495"/>
    <lineage>
        <taxon>Eukaryota</taxon>
        <taxon>Sar</taxon>
        <taxon>Stramenopiles</taxon>
        <taxon>Oomycota</taxon>
        <taxon>Peronosporomycetes</taxon>
        <taxon>Peronosporales</taxon>
        <taxon>Peronosporaceae</taxon>
        <taxon>Phytophthora</taxon>
    </lineage>
</organism>
<name>A0A9W6XM03_9STRA</name>
<protein>
    <submittedName>
        <fullName evidence="2">Unnamed protein product</fullName>
    </submittedName>
</protein>
<proteinExistence type="predicted"/>
<evidence type="ECO:0000256" key="1">
    <source>
        <dbReference type="SAM" id="MobiDB-lite"/>
    </source>
</evidence>
<comment type="caution">
    <text evidence="2">The sequence shown here is derived from an EMBL/GenBank/DDBJ whole genome shotgun (WGS) entry which is preliminary data.</text>
</comment>
<reference evidence="2" key="1">
    <citation type="submission" date="2023-04" db="EMBL/GenBank/DDBJ databases">
        <title>Phytophthora fragariaefolia NBRC 109709.</title>
        <authorList>
            <person name="Ichikawa N."/>
            <person name="Sato H."/>
            <person name="Tonouchi N."/>
        </authorList>
    </citation>
    <scope>NUCLEOTIDE SEQUENCE</scope>
    <source>
        <strain evidence="2">NBRC 109709</strain>
    </source>
</reference>
<sequence length="134" mass="14578">MLVTFTTDPSPASQNSIVVCARFEPSRIVRFWPSSLAGAPGSEDQSKSHERKLHPGEVVSLPVGLLPSGNRKAKQTTWIRADREGNAKQTTKVRLLHGCVGSGMDPVLRLISVMCATSSREERDVVCTEQPPIP</sequence>
<dbReference type="OrthoDB" id="124298at2759"/>
<feature type="region of interest" description="Disordered" evidence="1">
    <location>
        <begin position="34"/>
        <end position="76"/>
    </location>
</feature>
<accession>A0A9W6XM03</accession>
<evidence type="ECO:0000313" key="3">
    <source>
        <dbReference type="Proteomes" id="UP001165121"/>
    </source>
</evidence>
<keyword evidence="3" id="KW-1185">Reference proteome</keyword>
<gene>
    <name evidence="2" type="ORF">Pfra01_001284400</name>
</gene>